<proteinExistence type="predicted"/>
<keyword evidence="3" id="KW-1185">Reference proteome</keyword>
<protein>
    <recommendedName>
        <fullName evidence="1">DUF3475 domain-containing protein</fullName>
    </recommendedName>
</protein>
<dbReference type="InterPro" id="IPR021864">
    <property type="entry name" value="DUF3475"/>
</dbReference>
<dbReference type="InterPro" id="IPR045021">
    <property type="entry name" value="PSI1/2/3"/>
</dbReference>
<organism evidence="2 3">
    <name type="scientific">Trapa incisa</name>
    <dbReference type="NCBI Taxonomy" id="236973"/>
    <lineage>
        <taxon>Eukaryota</taxon>
        <taxon>Viridiplantae</taxon>
        <taxon>Streptophyta</taxon>
        <taxon>Embryophyta</taxon>
        <taxon>Tracheophyta</taxon>
        <taxon>Spermatophyta</taxon>
        <taxon>Magnoliopsida</taxon>
        <taxon>eudicotyledons</taxon>
        <taxon>Gunneridae</taxon>
        <taxon>Pentapetalae</taxon>
        <taxon>rosids</taxon>
        <taxon>malvids</taxon>
        <taxon>Myrtales</taxon>
        <taxon>Lythraceae</taxon>
        <taxon>Trapa</taxon>
    </lineage>
</organism>
<evidence type="ECO:0000313" key="3">
    <source>
        <dbReference type="Proteomes" id="UP001345219"/>
    </source>
</evidence>
<dbReference type="GO" id="GO:0045927">
    <property type="term" value="P:positive regulation of growth"/>
    <property type="evidence" value="ECO:0007669"/>
    <property type="project" value="InterPro"/>
</dbReference>
<dbReference type="PANTHER" id="PTHR31730">
    <property type="entry name" value="OS01G0873900 PROTEIN"/>
    <property type="match status" value="1"/>
</dbReference>
<dbReference type="Proteomes" id="UP001345219">
    <property type="component" value="Chromosome 9"/>
</dbReference>
<evidence type="ECO:0000313" key="2">
    <source>
        <dbReference type="EMBL" id="KAK4744071.1"/>
    </source>
</evidence>
<feature type="domain" description="DUF3475" evidence="1">
    <location>
        <begin position="56"/>
        <end position="109"/>
    </location>
</feature>
<comment type="caution">
    <text evidence="2">The sequence shown here is derived from an EMBL/GenBank/DDBJ whole genome shotgun (WGS) entry which is preliminary data.</text>
</comment>
<dbReference type="EMBL" id="JAXIOK010000022">
    <property type="protein sequence ID" value="KAK4744071.1"/>
    <property type="molecule type" value="Genomic_DNA"/>
</dbReference>
<evidence type="ECO:0000259" key="1">
    <source>
        <dbReference type="Pfam" id="PF11961"/>
    </source>
</evidence>
<dbReference type="AlphaFoldDB" id="A0AAN7GEH2"/>
<reference evidence="2 3" key="1">
    <citation type="journal article" date="2023" name="Hortic Res">
        <title>Pangenome of water caltrop reveals structural variations and asymmetric subgenome divergence after allopolyploidization.</title>
        <authorList>
            <person name="Zhang X."/>
            <person name="Chen Y."/>
            <person name="Wang L."/>
            <person name="Yuan Y."/>
            <person name="Fang M."/>
            <person name="Shi L."/>
            <person name="Lu R."/>
            <person name="Comes H.P."/>
            <person name="Ma Y."/>
            <person name="Chen Y."/>
            <person name="Huang G."/>
            <person name="Zhou Y."/>
            <person name="Zheng Z."/>
            <person name="Qiu Y."/>
        </authorList>
    </citation>
    <scope>NUCLEOTIDE SEQUENCE [LARGE SCALE GENOMIC DNA]</scope>
    <source>
        <tissue evidence="2">Roots</tissue>
    </source>
</reference>
<gene>
    <name evidence="2" type="ORF">SAY87_010383</name>
</gene>
<name>A0AAN7GEH2_9MYRT</name>
<dbReference type="PANTHER" id="PTHR31730:SF18">
    <property type="entry name" value="PROTEIN PSK SIMULATOR 2"/>
    <property type="match status" value="1"/>
</dbReference>
<sequence length="262" mass="30161">MEVRCKLQRRRHMVKKARVLSLKQAVKIFDTIGKSVPGLSKEYPNDLVSRGNKILILAFEVTNTITKGINLLQSLSKHNIQSLKETLGSEGVQCLISGDVKELLVIAASTKGSLIDKRKLFGGLKPENTHENQICSLVSCLCRMEFDVFLEELIRFGNQCKDSQWHNLGQYFSKLNSADSKHDSEREEAQASIGELRLLARYTSELYHEMNTLDRFEHYYKQKLEEGGILNLQQSWKELIMLHYELKHQRKLVKILKGKSLW</sequence>
<dbReference type="Pfam" id="PF11961">
    <property type="entry name" value="DUF3475"/>
    <property type="match status" value="1"/>
</dbReference>
<accession>A0AAN7GEH2</accession>